<comment type="caution">
    <text evidence="4">The sequence shown here is derived from an EMBL/GenBank/DDBJ whole genome shotgun (WGS) entry which is preliminary data.</text>
</comment>
<dbReference type="PROSITE" id="PS50943">
    <property type="entry name" value="HTH_CROC1"/>
    <property type="match status" value="1"/>
</dbReference>
<dbReference type="Gene3D" id="1.10.260.40">
    <property type="entry name" value="lambda repressor-like DNA-binding domains"/>
    <property type="match status" value="1"/>
</dbReference>
<dbReference type="InterPro" id="IPR001387">
    <property type="entry name" value="Cro/C1-type_HTH"/>
</dbReference>
<protein>
    <recommendedName>
        <fullName evidence="3">HTH cro/C1-type domain-containing protein</fullName>
    </recommendedName>
</protein>
<accession>A0A1K0GUP6</accession>
<evidence type="ECO:0000256" key="1">
    <source>
        <dbReference type="SAM" id="MobiDB-lite"/>
    </source>
</evidence>
<organism evidence="4 5">
    <name type="scientific">Couchioplanes caeruleus subsp. caeruleus</name>
    <dbReference type="NCBI Taxonomy" id="56427"/>
    <lineage>
        <taxon>Bacteria</taxon>
        <taxon>Bacillati</taxon>
        <taxon>Actinomycetota</taxon>
        <taxon>Actinomycetes</taxon>
        <taxon>Micromonosporales</taxon>
        <taxon>Micromonosporaceae</taxon>
        <taxon>Couchioplanes</taxon>
    </lineage>
</organism>
<keyword evidence="2" id="KW-0472">Membrane</keyword>
<dbReference type="Pfam" id="PF13560">
    <property type="entry name" value="HTH_31"/>
    <property type="match status" value="1"/>
</dbReference>
<gene>
    <name evidence="4" type="ORF">BG844_06335</name>
</gene>
<dbReference type="AlphaFoldDB" id="A0A1K0GUP6"/>
<dbReference type="SUPFAM" id="SSF53955">
    <property type="entry name" value="Lysozyme-like"/>
    <property type="match status" value="1"/>
</dbReference>
<evidence type="ECO:0000313" key="5">
    <source>
        <dbReference type="Proteomes" id="UP000182486"/>
    </source>
</evidence>
<reference evidence="4 5" key="1">
    <citation type="submission" date="2016-09" db="EMBL/GenBank/DDBJ databases">
        <title>Couchioplanes caeruleus draft genome sequence.</title>
        <authorList>
            <person name="Sheehan J."/>
            <person name="Caffrey P."/>
        </authorList>
    </citation>
    <scope>NUCLEOTIDE SEQUENCE [LARGE SCALE GENOMIC DNA]</scope>
    <source>
        <strain evidence="4 5">DSM 43634</strain>
    </source>
</reference>
<keyword evidence="2" id="KW-1133">Transmembrane helix</keyword>
<evidence type="ECO:0000256" key="2">
    <source>
        <dbReference type="SAM" id="Phobius"/>
    </source>
</evidence>
<sequence>MVSVDSIQDLAELLQRLKARTGRSYDALARRANLSRSSVHRYCSGAAVPADFESLSRLARACGANREELLELHRRWALASAAPRETPATSTTDTPTAAGPPAATGGSLAATGTLVAAPAPAEEPASGDEAAEAAAPSARRMPRRYLVIALTLAFVGTMTTAAFAAKHWSREDGARGPSATRSAADGRLLFTPACADVVSMGQHDECVREVQRLLSQAGTTIGVDASFGPETLRRVTAFQVLADLPTKGVVDDATKEALYAGRVSLKTWSPAQVERRVREVFHEEPDLAVRIARCQSYLDPHWITPNTNGTRNWGVFQLADVVLDRYQGTPRMAFDPEWNIRTAHRLWADKQGFSNWPACLKAALPT</sequence>
<dbReference type="CDD" id="cd00093">
    <property type="entry name" value="HTH_XRE"/>
    <property type="match status" value="1"/>
</dbReference>
<name>A0A1K0GUP6_9ACTN</name>
<dbReference type="GO" id="GO:0003677">
    <property type="term" value="F:DNA binding"/>
    <property type="evidence" value="ECO:0007669"/>
    <property type="project" value="InterPro"/>
</dbReference>
<dbReference type="SUPFAM" id="SSF47413">
    <property type="entry name" value="lambda repressor-like DNA-binding domains"/>
    <property type="match status" value="1"/>
</dbReference>
<evidence type="ECO:0000313" key="4">
    <source>
        <dbReference type="EMBL" id="OJF15068.1"/>
    </source>
</evidence>
<dbReference type="InterPro" id="IPR010982">
    <property type="entry name" value="Lambda_DNA-bd_dom_sf"/>
</dbReference>
<feature type="compositionally biased region" description="Low complexity" evidence="1">
    <location>
        <begin position="86"/>
        <end position="108"/>
    </location>
</feature>
<feature type="transmembrane region" description="Helical" evidence="2">
    <location>
        <begin position="145"/>
        <end position="165"/>
    </location>
</feature>
<dbReference type="InterPro" id="IPR023346">
    <property type="entry name" value="Lysozyme-like_dom_sf"/>
</dbReference>
<dbReference type="Proteomes" id="UP000182486">
    <property type="component" value="Unassembled WGS sequence"/>
</dbReference>
<feature type="region of interest" description="Disordered" evidence="1">
    <location>
        <begin position="81"/>
        <end position="108"/>
    </location>
</feature>
<dbReference type="SUPFAM" id="SSF47090">
    <property type="entry name" value="PGBD-like"/>
    <property type="match status" value="1"/>
</dbReference>
<proteinExistence type="predicted"/>
<feature type="domain" description="HTH cro/C1-type" evidence="3">
    <location>
        <begin position="14"/>
        <end position="69"/>
    </location>
</feature>
<dbReference type="InterPro" id="IPR002477">
    <property type="entry name" value="Peptidoglycan-bd-like"/>
</dbReference>
<dbReference type="Pfam" id="PF01471">
    <property type="entry name" value="PG_binding_1"/>
    <property type="match status" value="1"/>
</dbReference>
<keyword evidence="5" id="KW-1185">Reference proteome</keyword>
<dbReference type="Gene3D" id="1.10.530.10">
    <property type="match status" value="1"/>
</dbReference>
<dbReference type="EMBL" id="MEIA01000069">
    <property type="protein sequence ID" value="OJF15068.1"/>
    <property type="molecule type" value="Genomic_DNA"/>
</dbReference>
<dbReference type="InterPro" id="IPR036366">
    <property type="entry name" value="PGBDSf"/>
</dbReference>
<dbReference type="InterPro" id="IPR036365">
    <property type="entry name" value="PGBD-like_sf"/>
</dbReference>
<dbReference type="Gene3D" id="1.10.101.10">
    <property type="entry name" value="PGBD-like superfamily/PGBD"/>
    <property type="match status" value="1"/>
</dbReference>
<keyword evidence="2" id="KW-0812">Transmembrane</keyword>
<dbReference type="SMART" id="SM00530">
    <property type="entry name" value="HTH_XRE"/>
    <property type="match status" value="1"/>
</dbReference>
<evidence type="ECO:0000259" key="3">
    <source>
        <dbReference type="PROSITE" id="PS50943"/>
    </source>
</evidence>